<evidence type="ECO:0000256" key="5">
    <source>
        <dbReference type="ARBA" id="ARBA00023239"/>
    </source>
</evidence>
<dbReference type="UniPathway" id="UPA00070">
    <property type="reaction ID" value="UER00120"/>
</dbReference>
<evidence type="ECO:0000256" key="1">
    <source>
        <dbReference type="ARBA" id="ARBA00002356"/>
    </source>
</evidence>
<feature type="binding site" evidence="7 9">
    <location>
        <position position="232"/>
    </location>
    <ligand>
        <name>substrate</name>
    </ligand>
</feature>
<evidence type="ECO:0000256" key="2">
    <source>
        <dbReference type="ARBA" id="ARBA00004861"/>
    </source>
</evidence>
<name>A0A4Y6U9X2_9PROT</name>
<protein>
    <recommendedName>
        <fullName evidence="7">Orotidine 5'-phosphate decarboxylase</fullName>
        <ecNumber evidence="7">4.1.1.23</ecNumber>
    </recommendedName>
    <alternativeName>
        <fullName evidence="7">OMP decarboxylase</fullName>
        <shortName evidence="7">OMPDCase</shortName>
        <shortName evidence="7">OMPdecase</shortName>
    </alternativeName>
</protein>
<comment type="pathway">
    <text evidence="2 7 10">Pyrimidine metabolism; UMP biosynthesis via de novo pathway; UMP from orotate: step 2/2.</text>
</comment>
<feature type="active site" description="For OMPdecase activity" evidence="8">
    <location>
        <position position="77"/>
    </location>
</feature>
<keyword evidence="3 7" id="KW-0210">Decarboxylase</keyword>
<evidence type="ECO:0000256" key="7">
    <source>
        <dbReference type="HAMAP-Rule" id="MF_01200"/>
    </source>
</evidence>
<reference evidence="12 13" key="1">
    <citation type="submission" date="2019-03" db="EMBL/GenBank/DDBJ databases">
        <title>The complete genome sequence of Swingsia_sp. F3b2 LMG30590(T).</title>
        <authorList>
            <person name="Chua K.-O."/>
            <person name="Chan K.-G."/>
            <person name="See-Too W.-S."/>
        </authorList>
    </citation>
    <scope>NUCLEOTIDE SEQUENCE [LARGE SCALE GENOMIC DNA]</scope>
    <source>
        <strain evidence="12 13">F3b2</strain>
    </source>
</reference>
<keyword evidence="4 7" id="KW-0665">Pyrimidine biosynthesis</keyword>
<dbReference type="InterPro" id="IPR011060">
    <property type="entry name" value="RibuloseP-bd_barrel"/>
</dbReference>
<dbReference type="GO" id="GO:0044205">
    <property type="term" value="P:'de novo' UMP biosynthetic process"/>
    <property type="evidence" value="ECO:0007669"/>
    <property type="project" value="UniProtKB-UniRule"/>
</dbReference>
<evidence type="ECO:0000256" key="3">
    <source>
        <dbReference type="ARBA" id="ARBA00022793"/>
    </source>
</evidence>
<keyword evidence="5 7" id="KW-0456">Lyase</keyword>
<comment type="catalytic activity">
    <reaction evidence="6 7 10">
        <text>orotidine 5'-phosphate + H(+) = UMP + CO2</text>
        <dbReference type="Rhea" id="RHEA:11596"/>
        <dbReference type="ChEBI" id="CHEBI:15378"/>
        <dbReference type="ChEBI" id="CHEBI:16526"/>
        <dbReference type="ChEBI" id="CHEBI:57538"/>
        <dbReference type="ChEBI" id="CHEBI:57865"/>
        <dbReference type="EC" id="4.1.1.23"/>
    </reaction>
</comment>
<dbReference type="NCBIfam" id="TIGR01740">
    <property type="entry name" value="pyrF"/>
    <property type="match status" value="1"/>
</dbReference>
<feature type="active site" description="For OMPdecase activity" evidence="8">
    <location>
        <position position="79"/>
    </location>
</feature>
<dbReference type="NCBIfam" id="NF001273">
    <property type="entry name" value="PRK00230.1"/>
    <property type="match status" value="1"/>
</dbReference>
<dbReference type="KEGG" id="swf:E3E12_08320"/>
<evidence type="ECO:0000256" key="4">
    <source>
        <dbReference type="ARBA" id="ARBA00022975"/>
    </source>
</evidence>
<feature type="binding site" evidence="7 9">
    <location>
        <position position="29"/>
    </location>
    <ligand>
        <name>substrate</name>
    </ligand>
</feature>
<feature type="binding site" evidence="7 9">
    <location>
        <position position="51"/>
    </location>
    <ligand>
        <name>substrate</name>
    </ligand>
</feature>
<evidence type="ECO:0000313" key="13">
    <source>
        <dbReference type="Proteomes" id="UP000318709"/>
    </source>
</evidence>
<dbReference type="InterPro" id="IPR014732">
    <property type="entry name" value="OMPdecase"/>
</dbReference>
<dbReference type="PANTHER" id="PTHR32119:SF2">
    <property type="entry name" value="OROTIDINE 5'-PHOSPHATE DECARBOXYLASE"/>
    <property type="match status" value="1"/>
</dbReference>
<feature type="active site" description="For OMPdecase activity" evidence="8">
    <location>
        <position position="82"/>
    </location>
</feature>
<dbReference type="SUPFAM" id="SSF51366">
    <property type="entry name" value="Ribulose-phoshate binding barrel"/>
    <property type="match status" value="1"/>
</dbReference>
<feature type="binding site" evidence="7">
    <location>
        <begin position="77"/>
        <end position="86"/>
    </location>
    <ligand>
        <name>substrate</name>
    </ligand>
</feature>
<proteinExistence type="inferred from homology"/>
<dbReference type="EMBL" id="CP038231">
    <property type="protein sequence ID" value="QDH14192.1"/>
    <property type="molecule type" value="Genomic_DNA"/>
</dbReference>
<comment type="subunit">
    <text evidence="7">Homodimer.</text>
</comment>
<dbReference type="PANTHER" id="PTHR32119">
    <property type="entry name" value="OROTIDINE 5'-PHOSPHATE DECARBOXYLASE"/>
    <property type="match status" value="1"/>
</dbReference>
<dbReference type="OrthoDB" id="9806203at2"/>
<dbReference type="Proteomes" id="UP000318709">
    <property type="component" value="Chromosome"/>
</dbReference>
<evidence type="ECO:0000256" key="8">
    <source>
        <dbReference type="PIRSR" id="PIRSR614732-1"/>
    </source>
</evidence>
<sequence length="257" mass="26284">MVTTPAPANQPSANQRGAHRRTKLIAAIDTHSLAHGQQLATQLNGVVDAIKLGFEFTYSCGLEAVRALGAKQGLFLDLKLHDIPNTVAQGVAALAPLGPLLMTIHASGGSAMVRAARNALDEAFSANPGARPKLIAVTVLTSLDGAALLELGVDATPAQQVVRLGRLAIEAGADGLVCSAHEIAPLRQALGEAPLLVVPGIRPAGSAHNDQKRIMTPGQAAEAGADWIVVGRPITQAADPAAAARAIQAELAAHTNP</sequence>
<dbReference type="RefSeq" id="WP_141443896.1">
    <property type="nucleotide sequence ID" value="NZ_CP038231.1"/>
</dbReference>
<dbReference type="GO" id="GO:0006207">
    <property type="term" value="P:'de novo' pyrimidine nucleobase biosynthetic process"/>
    <property type="evidence" value="ECO:0007669"/>
    <property type="project" value="InterPro"/>
</dbReference>
<evidence type="ECO:0000259" key="11">
    <source>
        <dbReference type="SMART" id="SM00934"/>
    </source>
</evidence>
<feature type="domain" description="Orotidine 5'-phosphate decarboxylase" evidence="11">
    <location>
        <begin position="23"/>
        <end position="247"/>
    </location>
</feature>
<keyword evidence="13" id="KW-1185">Reference proteome</keyword>
<dbReference type="InterPro" id="IPR013785">
    <property type="entry name" value="Aldolase_TIM"/>
</dbReference>
<dbReference type="HAMAP" id="MF_01200_B">
    <property type="entry name" value="OMPdecase_type1_B"/>
    <property type="match status" value="1"/>
</dbReference>
<evidence type="ECO:0000256" key="10">
    <source>
        <dbReference type="RuleBase" id="RU000512"/>
    </source>
</evidence>
<dbReference type="EC" id="4.1.1.23" evidence="7"/>
<comment type="function">
    <text evidence="1 7">Catalyzes the decarboxylation of orotidine 5'-monophosphate (OMP) to uridine 5'-monophosphate (UMP).</text>
</comment>
<dbReference type="InterPro" id="IPR047596">
    <property type="entry name" value="OMPdecase_bac"/>
</dbReference>
<evidence type="ECO:0000256" key="9">
    <source>
        <dbReference type="PIRSR" id="PIRSR614732-2"/>
    </source>
</evidence>
<feature type="binding site" evidence="7 9">
    <location>
        <position position="211"/>
    </location>
    <ligand>
        <name>substrate</name>
    </ligand>
</feature>
<accession>A0A4Y6U9X2</accession>
<dbReference type="Pfam" id="PF00215">
    <property type="entry name" value="OMPdecase"/>
    <property type="match status" value="1"/>
</dbReference>
<gene>
    <name evidence="7 12" type="primary">pyrF</name>
    <name evidence="12" type="ORF">E3E12_08320</name>
</gene>
<dbReference type="InterPro" id="IPR001754">
    <property type="entry name" value="OMPdeCOase_dom"/>
</dbReference>
<dbReference type="InterPro" id="IPR018089">
    <property type="entry name" value="OMPdecase_AS"/>
</dbReference>
<evidence type="ECO:0000313" key="12">
    <source>
        <dbReference type="EMBL" id="QDH14192.1"/>
    </source>
</evidence>
<evidence type="ECO:0000256" key="6">
    <source>
        <dbReference type="ARBA" id="ARBA00049157"/>
    </source>
</evidence>
<feature type="active site" description="Proton donor" evidence="7">
    <location>
        <position position="79"/>
    </location>
</feature>
<dbReference type="GO" id="GO:0004590">
    <property type="term" value="F:orotidine-5'-phosphate decarboxylase activity"/>
    <property type="evidence" value="ECO:0007669"/>
    <property type="project" value="UniProtKB-UniRule"/>
</dbReference>
<dbReference type="PROSITE" id="PS00156">
    <property type="entry name" value="OMPDECASE"/>
    <property type="match status" value="1"/>
</dbReference>
<organism evidence="12 13">
    <name type="scientific">Formicincola oecophyllae</name>
    <dbReference type="NCBI Taxonomy" id="2558361"/>
    <lineage>
        <taxon>Bacteria</taxon>
        <taxon>Pseudomonadati</taxon>
        <taxon>Pseudomonadota</taxon>
        <taxon>Alphaproteobacteria</taxon>
        <taxon>Acetobacterales</taxon>
        <taxon>Acetobacteraceae</taxon>
        <taxon>Formicincola</taxon>
    </lineage>
</organism>
<dbReference type="CDD" id="cd04725">
    <property type="entry name" value="OMP_decarboxylase_like"/>
    <property type="match status" value="1"/>
</dbReference>
<dbReference type="GO" id="GO:0005829">
    <property type="term" value="C:cytosol"/>
    <property type="evidence" value="ECO:0007669"/>
    <property type="project" value="TreeGrafter"/>
</dbReference>
<dbReference type="SMART" id="SM00934">
    <property type="entry name" value="OMPdecase"/>
    <property type="match status" value="1"/>
</dbReference>
<feature type="binding site" evidence="7 9">
    <location>
        <position position="231"/>
    </location>
    <ligand>
        <name>substrate</name>
    </ligand>
</feature>
<dbReference type="Gene3D" id="3.20.20.70">
    <property type="entry name" value="Aldolase class I"/>
    <property type="match status" value="1"/>
</dbReference>
<feature type="binding site" evidence="7 9">
    <location>
        <position position="202"/>
    </location>
    <ligand>
        <name>substrate</name>
    </ligand>
</feature>
<dbReference type="AlphaFoldDB" id="A0A4Y6U9X2"/>
<feature type="binding site" evidence="7 9">
    <location>
        <position position="141"/>
    </location>
    <ligand>
        <name>substrate</name>
    </ligand>
</feature>
<comment type="similarity">
    <text evidence="7">Belongs to the OMP decarboxylase family. Type 1 subfamily.</text>
</comment>